<dbReference type="GO" id="GO:0016887">
    <property type="term" value="F:ATP hydrolysis activity"/>
    <property type="evidence" value="ECO:0007669"/>
    <property type="project" value="InterPro"/>
</dbReference>
<dbReference type="GO" id="GO:0006865">
    <property type="term" value="P:amino acid transport"/>
    <property type="evidence" value="ECO:0007669"/>
    <property type="project" value="UniProtKB-KW"/>
</dbReference>
<dbReference type="PANTHER" id="PTHR43166">
    <property type="entry name" value="AMINO ACID IMPORT ATP-BINDING PROTEIN"/>
    <property type="match status" value="1"/>
</dbReference>
<keyword evidence="6" id="KW-1278">Translocase</keyword>
<dbReference type="GO" id="GO:0005886">
    <property type="term" value="C:plasma membrane"/>
    <property type="evidence" value="ECO:0007669"/>
    <property type="project" value="UniProtKB-ARBA"/>
</dbReference>
<dbReference type="CDD" id="cd03258">
    <property type="entry name" value="ABC_MetN_methionine_transporter"/>
    <property type="match status" value="1"/>
</dbReference>
<keyword evidence="5 12" id="KW-0067">ATP-binding</keyword>
<dbReference type="InterPro" id="IPR041701">
    <property type="entry name" value="MetN_ABC"/>
</dbReference>
<evidence type="ECO:0000256" key="5">
    <source>
        <dbReference type="ARBA" id="ARBA00022840"/>
    </source>
</evidence>
<dbReference type="PANTHER" id="PTHR43166:SF30">
    <property type="entry name" value="METHIONINE IMPORT ATP-BINDING PROTEIN METN"/>
    <property type="match status" value="1"/>
</dbReference>
<evidence type="ECO:0000256" key="1">
    <source>
        <dbReference type="ARBA" id="ARBA00005417"/>
    </source>
</evidence>
<dbReference type="GO" id="GO:0005524">
    <property type="term" value="F:ATP binding"/>
    <property type="evidence" value="ECO:0007669"/>
    <property type="project" value="UniProtKB-KW"/>
</dbReference>
<dbReference type="SUPFAM" id="SSF52540">
    <property type="entry name" value="P-loop containing nucleoside triphosphate hydrolases"/>
    <property type="match status" value="1"/>
</dbReference>
<evidence type="ECO:0000256" key="7">
    <source>
        <dbReference type="ARBA" id="ARBA00022970"/>
    </source>
</evidence>
<dbReference type="InterPro" id="IPR050086">
    <property type="entry name" value="MetN_ABC_transporter-like"/>
</dbReference>
<feature type="domain" description="ABC transporter" evidence="11">
    <location>
        <begin position="12"/>
        <end position="252"/>
    </location>
</feature>
<evidence type="ECO:0000256" key="8">
    <source>
        <dbReference type="ARBA" id="ARBA00023136"/>
    </source>
</evidence>
<accession>A0AB38XPL4</accession>
<dbReference type="RefSeq" id="WP_004806859.1">
    <property type="nucleotide sequence ID" value="NZ_CP116394.1"/>
</dbReference>
<organism evidence="12 13">
    <name type="scientific">Winkia neuii subsp. anitrata</name>
    <dbReference type="NCBI Taxonomy" id="29318"/>
    <lineage>
        <taxon>Bacteria</taxon>
        <taxon>Bacillati</taxon>
        <taxon>Actinomycetota</taxon>
        <taxon>Actinomycetes</taxon>
        <taxon>Actinomycetales</taxon>
        <taxon>Actinomycetaceae</taxon>
        <taxon>Winkia</taxon>
    </lineage>
</organism>
<comment type="similarity">
    <text evidence="1">Belongs to the ABC transporter superfamily.</text>
</comment>
<keyword evidence="2" id="KW-0813">Transport</keyword>
<dbReference type="Gene3D" id="3.40.50.300">
    <property type="entry name" value="P-loop containing nucleotide triphosphate hydrolases"/>
    <property type="match status" value="1"/>
</dbReference>
<dbReference type="Proteomes" id="UP001211044">
    <property type="component" value="Chromosome"/>
</dbReference>
<dbReference type="InterPro" id="IPR003593">
    <property type="entry name" value="AAA+_ATPase"/>
</dbReference>
<keyword evidence="4" id="KW-0547">Nucleotide-binding</keyword>
<keyword evidence="7" id="KW-0029">Amino-acid transport</keyword>
<evidence type="ECO:0000256" key="6">
    <source>
        <dbReference type="ARBA" id="ARBA00022967"/>
    </source>
</evidence>
<evidence type="ECO:0000313" key="12">
    <source>
        <dbReference type="EMBL" id="WCE46228.1"/>
    </source>
</evidence>
<protein>
    <submittedName>
        <fullName evidence="12">Methionine ABC transporter ATP-binding protein</fullName>
    </submittedName>
</protein>
<keyword evidence="3" id="KW-1003">Cell membrane</keyword>
<evidence type="ECO:0000259" key="11">
    <source>
        <dbReference type="PROSITE" id="PS50893"/>
    </source>
</evidence>
<keyword evidence="8" id="KW-0472">Membrane</keyword>
<dbReference type="KEGG" id="wne:PIG85_00860"/>
<dbReference type="InterPro" id="IPR027417">
    <property type="entry name" value="P-loop_NTPase"/>
</dbReference>
<proteinExistence type="inferred from homology"/>
<evidence type="ECO:0000256" key="4">
    <source>
        <dbReference type="ARBA" id="ARBA00022741"/>
    </source>
</evidence>
<dbReference type="AlphaFoldDB" id="A0AB38XPL4"/>
<dbReference type="Pfam" id="PF00005">
    <property type="entry name" value="ABC_tran"/>
    <property type="match status" value="1"/>
</dbReference>
<gene>
    <name evidence="12" type="ORF">PIG85_00860</name>
</gene>
<dbReference type="PROSITE" id="PS00211">
    <property type="entry name" value="ABC_TRANSPORTER_1"/>
    <property type="match status" value="1"/>
</dbReference>
<evidence type="ECO:0000313" key="13">
    <source>
        <dbReference type="Proteomes" id="UP001211044"/>
    </source>
</evidence>
<evidence type="ECO:0000256" key="9">
    <source>
        <dbReference type="ARBA" id="ARBA00054718"/>
    </source>
</evidence>
<evidence type="ECO:0000256" key="10">
    <source>
        <dbReference type="ARBA" id="ARBA00063837"/>
    </source>
</evidence>
<evidence type="ECO:0000256" key="2">
    <source>
        <dbReference type="ARBA" id="ARBA00022448"/>
    </source>
</evidence>
<dbReference type="InterPro" id="IPR017871">
    <property type="entry name" value="ABC_transporter-like_CS"/>
</dbReference>
<comment type="subunit">
    <text evidence="10">Homodimer. Forms a membrane-associated complex with FtsX.</text>
</comment>
<comment type="function">
    <text evidence="9">Part of the ABC transporter FtsEX involved in cellular division. Has ATPase activity.</text>
</comment>
<name>A0AB38XPL4_9ACTO</name>
<sequence>MTNNPTDDSPLIKLSDVTKRYPRRKEEDVIALDNINLSVPKGDIHGIVGQSGAGKSTLIRCLCALEKPTSGSITVAGKDLSKLRSSALRQARLNIGMVFQNANLLDSRTAAGNIGYALSLAGVKSGKRHERVQEMLDLVGLSARGSSYPAQLSGGQRQRVGIARALATNPPVLLCDEPTSALDSESTRQILQLISDVRDRLGVTVLIITHEMGVVREICDSVTMLENGQVIQSGRIEDVLEDPQSRLSRELVPPPSIEDEPVLNGQSAAVVDVAFTAHPGEPKGSAVMSAAARIGADIVAGTFETVGQTQVGRLALAVPPNQVNETIAAMRNAGTSAEVRDI</sequence>
<dbReference type="EMBL" id="CP116394">
    <property type="protein sequence ID" value="WCE46228.1"/>
    <property type="molecule type" value="Genomic_DNA"/>
</dbReference>
<dbReference type="FunFam" id="3.40.50.300:FF:000056">
    <property type="entry name" value="Cell division ATP-binding protein FtsE"/>
    <property type="match status" value="1"/>
</dbReference>
<dbReference type="PROSITE" id="PS50893">
    <property type="entry name" value="ABC_TRANSPORTER_2"/>
    <property type="match status" value="1"/>
</dbReference>
<reference evidence="12" key="1">
    <citation type="submission" date="2023-01" db="EMBL/GenBank/DDBJ databases">
        <title>Comparative Genomic Analysis of the Clinically-Derived Winkia Strain NY0527 Provides Evidence into the Taxonomic Reassignment of Winkia neuii and Characterizes Their Virulence Traits.</title>
        <authorList>
            <person name="Cai X."/>
            <person name="Peng Y."/>
            <person name="Li M."/>
            <person name="Qiu Y."/>
            <person name="Wang Y."/>
            <person name="Xu L."/>
            <person name="Hou Q."/>
        </authorList>
    </citation>
    <scope>NUCLEOTIDE SEQUENCE</scope>
    <source>
        <strain evidence="12">NY0527</strain>
    </source>
</reference>
<dbReference type="SMART" id="SM00382">
    <property type="entry name" value="AAA"/>
    <property type="match status" value="1"/>
</dbReference>
<evidence type="ECO:0000256" key="3">
    <source>
        <dbReference type="ARBA" id="ARBA00022475"/>
    </source>
</evidence>
<dbReference type="InterPro" id="IPR003439">
    <property type="entry name" value="ABC_transporter-like_ATP-bd"/>
</dbReference>